<accession>A0A1I5L5S4</accession>
<dbReference type="EMBL" id="FOXA01000001">
    <property type="protein sequence ID" value="SFO92543.1"/>
    <property type="molecule type" value="Genomic_DNA"/>
</dbReference>
<evidence type="ECO:0000259" key="2">
    <source>
        <dbReference type="Pfam" id="PF05239"/>
    </source>
</evidence>
<dbReference type="InterPro" id="IPR027275">
    <property type="entry name" value="PRC-brl_dom"/>
</dbReference>
<feature type="chain" id="PRO_5011636219" evidence="1">
    <location>
        <begin position="22"/>
        <end position="244"/>
    </location>
</feature>
<dbReference type="Proteomes" id="UP000199356">
    <property type="component" value="Unassembled WGS sequence"/>
</dbReference>
<feature type="signal peptide" evidence="1">
    <location>
        <begin position="1"/>
        <end position="21"/>
    </location>
</feature>
<evidence type="ECO:0000313" key="4">
    <source>
        <dbReference type="Proteomes" id="UP000199356"/>
    </source>
</evidence>
<gene>
    <name evidence="3" type="ORF">SAMN04488047_101476</name>
</gene>
<keyword evidence="4" id="KW-1185">Reference proteome</keyword>
<sequence length="244" mass="26339">MLLKTTSAAALLVAAAGAAQAQDDAMGEIVPLTGWNPDEVAQDAWNISAMMDSEVYGVGGEEIGEVEDVIIGPDGRLVAIVAEVGGFWDIGDTHIGVPWDEVEFGSPYQSVMIPVTEENVEEYDVYEMSGLPGSALGEQVTAGLDDAELTRAWRASELIGDYARMMGENDERQVYGYVMDMLVDDGEVVATLVNPTPSYGYGVYGYPAYTDYGAGWDPGSPYYDMPYTMDDIEGIQPMTTYDAE</sequence>
<proteinExistence type="predicted"/>
<dbReference type="STRING" id="441119.SAMN04488047_101476"/>
<dbReference type="AlphaFoldDB" id="A0A1I5L5S4"/>
<evidence type="ECO:0000313" key="3">
    <source>
        <dbReference type="EMBL" id="SFO92543.1"/>
    </source>
</evidence>
<dbReference type="OrthoDB" id="6158291at2"/>
<feature type="domain" description="PRC-barrel" evidence="2">
    <location>
        <begin position="52"/>
        <end position="103"/>
    </location>
</feature>
<protein>
    <submittedName>
        <fullName evidence="3">Sporulation protein YlmC, PRC-barrel domain family</fullName>
    </submittedName>
</protein>
<dbReference type="PANTHER" id="PTHR36505:SF1">
    <property type="entry name" value="BLR1072 PROTEIN"/>
    <property type="match status" value="1"/>
</dbReference>
<organism evidence="3 4">
    <name type="scientific">Tranquillimonas alkanivorans</name>
    <dbReference type="NCBI Taxonomy" id="441119"/>
    <lineage>
        <taxon>Bacteria</taxon>
        <taxon>Pseudomonadati</taxon>
        <taxon>Pseudomonadota</taxon>
        <taxon>Alphaproteobacteria</taxon>
        <taxon>Rhodobacterales</taxon>
        <taxon>Roseobacteraceae</taxon>
        <taxon>Tranquillimonas</taxon>
    </lineage>
</organism>
<dbReference type="PANTHER" id="PTHR36505">
    <property type="entry name" value="BLR1072 PROTEIN"/>
    <property type="match status" value="1"/>
</dbReference>
<dbReference type="InterPro" id="IPR011033">
    <property type="entry name" value="PRC_barrel-like_sf"/>
</dbReference>
<dbReference type="SUPFAM" id="SSF50346">
    <property type="entry name" value="PRC-barrel domain"/>
    <property type="match status" value="1"/>
</dbReference>
<evidence type="ECO:0000256" key="1">
    <source>
        <dbReference type="SAM" id="SignalP"/>
    </source>
</evidence>
<dbReference type="Pfam" id="PF05239">
    <property type="entry name" value="PRC"/>
    <property type="match status" value="1"/>
</dbReference>
<reference evidence="3 4" key="1">
    <citation type="submission" date="2016-10" db="EMBL/GenBank/DDBJ databases">
        <authorList>
            <person name="de Groot N.N."/>
        </authorList>
    </citation>
    <scope>NUCLEOTIDE SEQUENCE [LARGE SCALE GENOMIC DNA]</scope>
    <source>
        <strain evidence="3 4">DSM 19547</strain>
    </source>
</reference>
<dbReference type="RefSeq" id="WP_093417124.1">
    <property type="nucleotide sequence ID" value="NZ_FOXA01000001.1"/>
</dbReference>
<dbReference type="Gene3D" id="2.30.30.240">
    <property type="entry name" value="PRC-barrel domain"/>
    <property type="match status" value="1"/>
</dbReference>
<name>A0A1I5L5S4_9RHOB</name>
<keyword evidence="1" id="KW-0732">Signal</keyword>